<dbReference type="Pfam" id="PF04366">
    <property type="entry name" value="Ysc84"/>
    <property type="match status" value="1"/>
</dbReference>
<organism evidence="3">
    <name type="scientific">Aureococcus anophagefferens</name>
    <name type="common">Harmful bloom alga</name>
    <dbReference type="NCBI Taxonomy" id="44056"/>
    <lineage>
        <taxon>Eukaryota</taxon>
        <taxon>Sar</taxon>
        <taxon>Stramenopiles</taxon>
        <taxon>Ochrophyta</taxon>
        <taxon>Pelagophyceae</taxon>
        <taxon>Pelagomonadales</taxon>
        <taxon>Pelagomonadaceae</taxon>
        <taxon>Aureococcus</taxon>
    </lineage>
</organism>
<dbReference type="CDD" id="cd11526">
    <property type="entry name" value="SYLF_FYVE"/>
    <property type="match status" value="1"/>
</dbReference>
<sequence>MNSPLRFTLGGEVRKAAYTLQNLTDRENVNYWERDNEYCTEMLEAVEGLMFMTVGKIAFIGGLRFATGCVVAKLPDNTWSAPCAVGSFGVTFGACLGAEVTDMVTGIDRETMEKFSNEQVSNVMLGGEASFALGPLGRTATGEAYVAGAGPSSNSEAYMSYSQSRGAYGGVTVDAAYVSVRKDVNEKFYGYAVSARDVLGGKVDRPKAAEPLYSALANF</sequence>
<keyword evidence="3" id="KW-1185">Reference proteome</keyword>
<dbReference type="InParanoid" id="F0YPH8"/>
<dbReference type="InterPro" id="IPR007461">
    <property type="entry name" value="Ysc84_actin-binding"/>
</dbReference>
<dbReference type="AlphaFoldDB" id="F0YPH8"/>
<dbReference type="KEGG" id="aaf:AURANDRAFT_34665"/>
<dbReference type="InterPro" id="IPR051702">
    <property type="entry name" value="SH3_domain_YSC84-like"/>
</dbReference>
<dbReference type="GeneID" id="20221478"/>
<dbReference type="GO" id="GO:0035091">
    <property type="term" value="F:phosphatidylinositol binding"/>
    <property type="evidence" value="ECO:0007669"/>
    <property type="project" value="TreeGrafter"/>
</dbReference>
<dbReference type="eggNOG" id="KOG1843">
    <property type="taxonomic scope" value="Eukaryota"/>
</dbReference>
<feature type="non-terminal residue" evidence="2">
    <location>
        <position position="219"/>
    </location>
</feature>
<name>F0YPH8_AURAN</name>
<accession>F0YPH8</accession>
<gene>
    <name evidence="2" type="ORF">AURANDRAFT_34665</name>
</gene>
<evidence type="ECO:0000313" key="2">
    <source>
        <dbReference type="EMBL" id="EGB02982.1"/>
    </source>
</evidence>
<dbReference type="OrthoDB" id="443981at2759"/>
<evidence type="ECO:0000259" key="1">
    <source>
        <dbReference type="Pfam" id="PF04366"/>
    </source>
</evidence>
<proteinExistence type="predicted"/>
<reference evidence="2 3" key="1">
    <citation type="journal article" date="2011" name="Proc. Natl. Acad. Sci. U.S.A.">
        <title>Niche of harmful alga Aureococcus anophagefferens revealed through ecogenomics.</title>
        <authorList>
            <person name="Gobler C.J."/>
            <person name="Berry D.L."/>
            <person name="Dyhrman S.T."/>
            <person name="Wilhelm S.W."/>
            <person name="Salamov A."/>
            <person name="Lobanov A.V."/>
            <person name="Zhang Y."/>
            <person name="Collier J.L."/>
            <person name="Wurch L.L."/>
            <person name="Kustka A.B."/>
            <person name="Dill B.D."/>
            <person name="Shah M."/>
            <person name="VerBerkmoes N.C."/>
            <person name="Kuo A."/>
            <person name="Terry A."/>
            <person name="Pangilinan J."/>
            <person name="Lindquist E.A."/>
            <person name="Lucas S."/>
            <person name="Paulsen I.T."/>
            <person name="Hattenrath-Lehmann T.K."/>
            <person name="Talmage S.C."/>
            <person name="Walker E.A."/>
            <person name="Koch F."/>
            <person name="Burson A.M."/>
            <person name="Marcoval M.A."/>
            <person name="Tang Y.Z."/>
            <person name="Lecleir G.R."/>
            <person name="Coyne K.J."/>
            <person name="Berg G.M."/>
            <person name="Bertrand E.M."/>
            <person name="Saito M.A."/>
            <person name="Gladyshev V.N."/>
            <person name="Grigoriev I.V."/>
        </authorList>
    </citation>
    <scope>NUCLEOTIDE SEQUENCE [LARGE SCALE GENOMIC DNA]</scope>
    <source>
        <strain evidence="3">CCMP 1984</strain>
    </source>
</reference>
<evidence type="ECO:0000313" key="3">
    <source>
        <dbReference type="Proteomes" id="UP000002729"/>
    </source>
</evidence>
<dbReference type="EMBL" id="GL833228">
    <property type="protein sequence ID" value="EGB02982.1"/>
    <property type="molecule type" value="Genomic_DNA"/>
</dbReference>
<dbReference type="PANTHER" id="PTHR15629:SF2">
    <property type="entry name" value="SH3 DOMAIN-CONTAINING YSC84-LIKE PROTEIN 1"/>
    <property type="match status" value="1"/>
</dbReference>
<feature type="domain" description="Ysc84 actin-binding" evidence="1">
    <location>
        <begin position="89"/>
        <end position="218"/>
    </location>
</feature>
<dbReference type="Proteomes" id="UP000002729">
    <property type="component" value="Unassembled WGS sequence"/>
</dbReference>
<protein>
    <recommendedName>
        <fullName evidence="1">Ysc84 actin-binding domain-containing protein</fullName>
    </recommendedName>
</protein>
<dbReference type="OMA" id="DFVFILQ"/>
<dbReference type="PANTHER" id="PTHR15629">
    <property type="entry name" value="SH3YL1 PROTEIN"/>
    <property type="match status" value="1"/>
</dbReference>
<dbReference type="RefSeq" id="XP_009042319.1">
    <property type="nucleotide sequence ID" value="XM_009044071.1"/>
</dbReference>